<accession>A0A5N5XFE8</accession>
<sequence length="128" mass="13631">MQGATTTTLDFSELPVYYLDESRLCESPESDWQGTSPVGSPHISAVNSICIPEGSMEVEPQRDDGIAMDSALPQTESAARAASGSSELLIRGPEVPALVDGMYSAFLTCSRLMVCVINKDTRPVADCS</sequence>
<dbReference type="Proteomes" id="UP000326565">
    <property type="component" value="Unassembled WGS sequence"/>
</dbReference>
<name>A0A5N5XFE8_9EURO</name>
<gene>
    <name evidence="1" type="ORF">BDV29DRAFT_164419</name>
</gene>
<dbReference type="EMBL" id="ML732150">
    <property type="protein sequence ID" value="KAB8079436.1"/>
    <property type="molecule type" value="Genomic_DNA"/>
</dbReference>
<reference evidence="1 2" key="1">
    <citation type="submission" date="2019-04" db="EMBL/GenBank/DDBJ databases">
        <title>Friends and foes A comparative genomics study of 23 Aspergillus species from section Flavi.</title>
        <authorList>
            <consortium name="DOE Joint Genome Institute"/>
            <person name="Kjaerbolling I."/>
            <person name="Vesth T."/>
            <person name="Frisvad J.C."/>
            <person name="Nybo J.L."/>
            <person name="Theobald S."/>
            <person name="Kildgaard S."/>
            <person name="Isbrandt T."/>
            <person name="Kuo A."/>
            <person name="Sato A."/>
            <person name="Lyhne E.K."/>
            <person name="Kogle M.E."/>
            <person name="Wiebenga A."/>
            <person name="Kun R.S."/>
            <person name="Lubbers R.J."/>
            <person name="Makela M.R."/>
            <person name="Barry K."/>
            <person name="Chovatia M."/>
            <person name="Clum A."/>
            <person name="Daum C."/>
            <person name="Haridas S."/>
            <person name="He G."/>
            <person name="LaButti K."/>
            <person name="Lipzen A."/>
            <person name="Mondo S."/>
            <person name="Riley R."/>
            <person name="Salamov A."/>
            <person name="Simmons B.A."/>
            <person name="Magnuson J.K."/>
            <person name="Henrissat B."/>
            <person name="Mortensen U.H."/>
            <person name="Larsen T.O."/>
            <person name="Devries R.P."/>
            <person name="Grigoriev I.V."/>
            <person name="Machida M."/>
            <person name="Baker S.E."/>
            <person name="Andersen M.R."/>
        </authorList>
    </citation>
    <scope>NUCLEOTIDE SEQUENCE [LARGE SCALE GENOMIC DNA]</scope>
    <source>
        <strain evidence="1 2">CBS 151.66</strain>
    </source>
</reference>
<dbReference type="AlphaFoldDB" id="A0A5N5XFE8"/>
<evidence type="ECO:0000313" key="2">
    <source>
        <dbReference type="Proteomes" id="UP000326565"/>
    </source>
</evidence>
<proteinExistence type="predicted"/>
<evidence type="ECO:0000313" key="1">
    <source>
        <dbReference type="EMBL" id="KAB8079436.1"/>
    </source>
</evidence>
<organism evidence="1 2">
    <name type="scientific">Aspergillus leporis</name>
    <dbReference type="NCBI Taxonomy" id="41062"/>
    <lineage>
        <taxon>Eukaryota</taxon>
        <taxon>Fungi</taxon>
        <taxon>Dikarya</taxon>
        <taxon>Ascomycota</taxon>
        <taxon>Pezizomycotina</taxon>
        <taxon>Eurotiomycetes</taxon>
        <taxon>Eurotiomycetidae</taxon>
        <taxon>Eurotiales</taxon>
        <taxon>Aspergillaceae</taxon>
        <taxon>Aspergillus</taxon>
        <taxon>Aspergillus subgen. Circumdati</taxon>
    </lineage>
</organism>
<dbReference type="OrthoDB" id="4503715at2759"/>
<keyword evidence="2" id="KW-1185">Reference proteome</keyword>
<protein>
    <submittedName>
        <fullName evidence="1">Uncharacterized protein</fullName>
    </submittedName>
</protein>